<evidence type="ECO:0000256" key="2">
    <source>
        <dbReference type="SAM" id="SignalP"/>
    </source>
</evidence>
<keyword evidence="4" id="KW-1185">Reference proteome</keyword>
<dbReference type="RefSeq" id="WP_145187720.1">
    <property type="nucleotide sequence ID" value="NZ_CP036290.1"/>
</dbReference>
<evidence type="ECO:0008006" key="5">
    <source>
        <dbReference type="Google" id="ProtNLM"/>
    </source>
</evidence>
<organism evidence="3 4">
    <name type="scientific">Rohdeia mirabilis</name>
    <dbReference type="NCBI Taxonomy" id="2528008"/>
    <lineage>
        <taxon>Bacteria</taxon>
        <taxon>Pseudomonadati</taxon>
        <taxon>Planctomycetota</taxon>
        <taxon>Planctomycetia</taxon>
        <taxon>Planctomycetia incertae sedis</taxon>
        <taxon>Rohdeia</taxon>
    </lineage>
</organism>
<dbReference type="Proteomes" id="UP000319342">
    <property type="component" value="Chromosome"/>
</dbReference>
<evidence type="ECO:0000313" key="4">
    <source>
        <dbReference type="Proteomes" id="UP000319342"/>
    </source>
</evidence>
<evidence type="ECO:0000313" key="3">
    <source>
        <dbReference type="EMBL" id="QDU85063.1"/>
    </source>
</evidence>
<gene>
    <name evidence="3" type="ORF">Pla163_21880</name>
</gene>
<dbReference type="AlphaFoldDB" id="A0A518D0Q4"/>
<proteinExistence type="predicted"/>
<protein>
    <recommendedName>
        <fullName evidence="5">DUF1570 domain-containing protein</fullName>
    </recommendedName>
</protein>
<evidence type="ECO:0000256" key="1">
    <source>
        <dbReference type="SAM" id="MobiDB-lite"/>
    </source>
</evidence>
<feature type="region of interest" description="Disordered" evidence="1">
    <location>
        <begin position="125"/>
        <end position="144"/>
    </location>
</feature>
<dbReference type="EMBL" id="CP036290">
    <property type="protein sequence ID" value="QDU85063.1"/>
    <property type="molecule type" value="Genomic_DNA"/>
</dbReference>
<accession>A0A518D0Q4</accession>
<name>A0A518D0Q4_9BACT</name>
<sequence length="388" mass="43947" precursor="true">MRSTTTAAALLVALATCASAHASHADPARSTASLAVGTTSHITDELVVHWKGHPTDVATITEVLGEEVGRIAARWALIADERDANVHLTDDGRVLLFTHSQRSEVKKELELVHDTLELVDEQLPARPPAQVDPQDETVSRMPDPTDEGTLVLLQAADEEEYLVLLDEATSSEPYLKEWRSSARRLAGFTLTQPLVAMWIESLDGQEEWDIRNELVHRLAHLAIARRFGELPYWLQMGLNWHFEEELLSGIYCFPYRSQFVFATEHSSWPSDLAKDFRNHKGPYFEELAGWRRGSYQGPQARQAFGFARFLLTHHRDETPQLLANLFHLRATRGVVVRADGGWELIPGWEAEPELQAQVFEDLLGDDVLEQAKLYFEKGKRYKKPKHKS</sequence>
<dbReference type="OrthoDB" id="9846837at2"/>
<keyword evidence="2" id="KW-0732">Signal</keyword>
<feature type="signal peptide" evidence="2">
    <location>
        <begin position="1"/>
        <end position="22"/>
    </location>
</feature>
<reference evidence="3 4" key="1">
    <citation type="submission" date="2019-02" db="EMBL/GenBank/DDBJ databases">
        <title>Deep-cultivation of Planctomycetes and their phenomic and genomic characterization uncovers novel biology.</title>
        <authorList>
            <person name="Wiegand S."/>
            <person name="Jogler M."/>
            <person name="Boedeker C."/>
            <person name="Pinto D."/>
            <person name="Vollmers J."/>
            <person name="Rivas-Marin E."/>
            <person name="Kohn T."/>
            <person name="Peeters S.H."/>
            <person name="Heuer A."/>
            <person name="Rast P."/>
            <person name="Oberbeckmann S."/>
            <person name="Bunk B."/>
            <person name="Jeske O."/>
            <person name="Meyerdierks A."/>
            <person name="Storesund J.E."/>
            <person name="Kallscheuer N."/>
            <person name="Luecker S."/>
            <person name="Lage O.M."/>
            <person name="Pohl T."/>
            <person name="Merkel B.J."/>
            <person name="Hornburger P."/>
            <person name="Mueller R.-W."/>
            <person name="Bruemmer F."/>
            <person name="Labrenz M."/>
            <person name="Spormann A.M."/>
            <person name="Op den Camp H."/>
            <person name="Overmann J."/>
            <person name="Amann R."/>
            <person name="Jetten M.S.M."/>
            <person name="Mascher T."/>
            <person name="Medema M.H."/>
            <person name="Devos D.P."/>
            <person name="Kaster A.-K."/>
            <person name="Ovreas L."/>
            <person name="Rohde M."/>
            <person name="Galperin M.Y."/>
            <person name="Jogler C."/>
        </authorList>
    </citation>
    <scope>NUCLEOTIDE SEQUENCE [LARGE SCALE GENOMIC DNA]</scope>
    <source>
        <strain evidence="3 4">Pla163</strain>
    </source>
</reference>
<feature type="chain" id="PRO_5021952613" description="DUF1570 domain-containing protein" evidence="2">
    <location>
        <begin position="23"/>
        <end position="388"/>
    </location>
</feature>